<keyword evidence="1" id="KW-0732">Signal</keyword>
<dbReference type="AlphaFoldDB" id="A0A9D9E9L3"/>
<proteinExistence type="predicted"/>
<sequence>MLNNVKRGIVILLALCLAALAGCSLAYVDSADAKVSVTGEAEQLSLTLATAKGEVEYRSLSASGTGSFTFPSVYFGDYIVKAYGYEDGQLTGLGEGSISVSADGDNSTSIELVRISNPSTSNEVELTVSWTGAPVDELVLVCGEAELASQSVEGGSATFTATVAATAQAEACLSLRWQGHEVGRSGSFILSGGSVTLDLGEIVLSPLDIIDDLSLSYGDDLASLSYSFSLPEDCQSIIIRYSDDMGSYENSYEGDEITSSTVDGIFTGSIDKIRSGSDYMISVTVIHSDGTKSLTATDSIMAPVPLLSVTIARPSATLQPGDEGIQLTTTTYPVDATDLGGSWSTSDSSVASVDQNGMLTINSFGTCTISYVANNGNRRAELLIVISMLTPQVEVIAQDDGISLSWTGSAQADRHEVYRSIDGGAEELVATVHETSYFDSAVLAGHSYSYRIRSFDSESGANASSAQTAPLTIEPPVIAIILPEGPEKLEVEFASQIEGLDLRDGEEKMITVEIASAEEYEWYLNNELVGTDKSLTLTTSMDGIHLGQEEAVQSLSLVVTDAEGRRFSGSARFIVEKG</sequence>
<dbReference type="Gene3D" id="2.60.40.10">
    <property type="entry name" value="Immunoglobulins"/>
    <property type="match status" value="1"/>
</dbReference>
<evidence type="ECO:0000256" key="1">
    <source>
        <dbReference type="SAM" id="SignalP"/>
    </source>
</evidence>
<name>A0A9D9E9L3_9SPIR</name>
<evidence type="ECO:0000313" key="4">
    <source>
        <dbReference type="Proteomes" id="UP000823633"/>
    </source>
</evidence>
<feature type="chain" id="PRO_5038759779" evidence="1">
    <location>
        <begin position="27"/>
        <end position="578"/>
    </location>
</feature>
<protein>
    <submittedName>
        <fullName evidence="3">Ig-like domain-containing protein</fullName>
    </submittedName>
</protein>
<dbReference type="InterPro" id="IPR013783">
    <property type="entry name" value="Ig-like_fold"/>
</dbReference>
<dbReference type="EMBL" id="JADIMU010000047">
    <property type="protein sequence ID" value="MBO8443563.1"/>
    <property type="molecule type" value="Genomic_DNA"/>
</dbReference>
<reference evidence="3" key="1">
    <citation type="submission" date="2020-10" db="EMBL/GenBank/DDBJ databases">
        <authorList>
            <person name="Gilroy R."/>
        </authorList>
    </citation>
    <scope>NUCLEOTIDE SEQUENCE</scope>
    <source>
        <strain evidence="3">11167</strain>
    </source>
</reference>
<feature type="signal peptide" evidence="1">
    <location>
        <begin position="1"/>
        <end position="26"/>
    </location>
</feature>
<dbReference type="InterPro" id="IPR008964">
    <property type="entry name" value="Invasin/intimin_cell_adhesion"/>
</dbReference>
<dbReference type="SUPFAM" id="SSF49373">
    <property type="entry name" value="Invasin/intimin cell-adhesion fragments"/>
    <property type="match status" value="1"/>
</dbReference>
<dbReference type="Pfam" id="PF02368">
    <property type="entry name" value="Big_2"/>
    <property type="match status" value="1"/>
</dbReference>
<reference evidence="3" key="2">
    <citation type="journal article" date="2021" name="PeerJ">
        <title>Extensive microbial diversity within the chicken gut microbiome revealed by metagenomics and culture.</title>
        <authorList>
            <person name="Gilroy R."/>
            <person name="Ravi A."/>
            <person name="Getino M."/>
            <person name="Pursley I."/>
            <person name="Horton D.L."/>
            <person name="Alikhan N.F."/>
            <person name="Baker D."/>
            <person name="Gharbi K."/>
            <person name="Hall N."/>
            <person name="Watson M."/>
            <person name="Adriaenssens E.M."/>
            <person name="Foster-Nyarko E."/>
            <person name="Jarju S."/>
            <person name="Secka A."/>
            <person name="Antonio M."/>
            <person name="Oren A."/>
            <person name="Chaudhuri R.R."/>
            <person name="La Ragione R."/>
            <person name="Hildebrand F."/>
            <person name="Pallen M.J."/>
        </authorList>
    </citation>
    <scope>NUCLEOTIDE SEQUENCE</scope>
    <source>
        <strain evidence="3">11167</strain>
    </source>
</reference>
<evidence type="ECO:0000313" key="3">
    <source>
        <dbReference type="EMBL" id="MBO8443563.1"/>
    </source>
</evidence>
<organism evidence="3 4">
    <name type="scientific">Candidatus Aphodenecus pullistercoris</name>
    <dbReference type="NCBI Taxonomy" id="2840669"/>
    <lineage>
        <taxon>Bacteria</taxon>
        <taxon>Pseudomonadati</taxon>
        <taxon>Spirochaetota</taxon>
        <taxon>Spirochaetia</taxon>
        <taxon>Spirochaetales</taxon>
        <taxon>Candidatus Aphodenecus</taxon>
    </lineage>
</organism>
<dbReference type="InterPro" id="IPR003343">
    <property type="entry name" value="Big_2"/>
</dbReference>
<evidence type="ECO:0000259" key="2">
    <source>
        <dbReference type="SMART" id="SM00635"/>
    </source>
</evidence>
<accession>A0A9D9E9L3</accession>
<gene>
    <name evidence="3" type="ORF">IAC42_07365</name>
</gene>
<feature type="domain" description="BIG2" evidence="2">
    <location>
        <begin position="305"/>
        <end position="383"/>
    </location>
</feature>
<dbReference type="SMART" id="SM00635">
    <property type="entry name" value="BID_2"/>
    <property type="match status" value="1"/>
</dbReference>
<dbReference type="Gene3D" id="2.60.40.1080">
    <property type="match status" value="1"/>
</dbReference>
<comment type="caution">
    <text evidence="3">The sequence shown here is derived from an EMBL/GenBank/DDBJ whole genome shotgun (WGS) entry which is preliminary data.</text>
</comment>
<dbReference type="PROSITE" id="PS51257">
    <property type="entry name" value="PROKAR_LIPOPROTEIN"/>
    <property type="match status" value="1"/>
</dbReference>
<dbReference type="Proteomes" id="UP000823633">
    <property type="component" value="Unassembled WGS sequence"/>
</dbReference>